<keyword evidence="2" id="KW-1003">Cell membrane</keyword>
<protein>
    <recommendedName>
        <fullName evidence="11">Ionotropic receptor</fullName>
    </recommendedName>
</protein>
<keyword evidence="7" id="KW-0325">Glycoprotein</keyword>
<dbReference type="EMBL" id="JAFNEN010000153">
    <property type="protein sequence ID" value="KAG8191721.1"/>
    <property type="molecule type" value="Genomic_DNA"/>
</dbReference>
<dbReference type="GO" id="GO:0005886">
    <property type="term" value="C:plasma membrane"/>
    <property type="evidence" value="ECO:0007669"/>
    <property type="project" value="UniProtKB-SubCell"/>
</dbReference>
<feature type="transmembrane region" description="Helical" evidence="8">
    <location>
        <begin position="45"/>
        <end position="66"/>
    </location>
</feature>
<keyword evidence="4 8" id="KW-1133">Transmembrane helix</keyword>
<evidence type="ECO:0000256" key="6">
    <source>
        <dbReference type="ARBA" id="ARBA00023170"/>
    </source>
</evidence>
<accession>A0AAV6V605</accession>
<dbReference type="PANTHER" id="PTHR42643:SF24">
    <property type="entry name" value="IONOTROPIC RECEPTOR 60A"/>
    <property type="match status" value="1"/>
</dbReference>
<evidence type="ECO:0000256" key="2">
    <source>
        <dbReference type="ARBA" id="ARBA00022475"/>
    </source>
</evidence>
<evidence type="ECO:0000256" key="8">
    <source>
        <dbReference type="SAM" id="Phobius"/>
    </source>
</evidence>
<evidence type="ECO:0000256" key="7">
    <source>
        <dbReference type="ARBA" id="ARBA00023180"/>
    </source>
</evidence>
<reference evidence="9 10" key="1">
    <citation type="journal article" date="2022" name="Nat. Ecol. Evol.">
        <title>A masculinizing supergene underlies an exaggerated male reproductive morph in a spider.</title>
        <authorList>
            <person name="Hendrickx F."/>
            <person name="De Corte Z."/>
            <person name="Sonet G."/>
            <person name="Van Belleghem S.M."/>
            <person name="Kostlbacher S."/>
            <person name="Vangestel C."/>
        </authorList>
    </citation>
    <scope>NUCLEOTIDE SEQUENCE [LARGE SCALE GENOMIC DNA]</scope>
    <source>
        <strain evidence="9">W744_W776</strain>
    </source>
</reference>
<dbReference type="Gene3D" id="1.10.287.70">
    <property type="match status" value="1"/>
</dbReference>
<evidence type="ECO:0000256" key="4">
    <source>
        <dbReference type="ARBA" id="ARBA00022989"/>
    </source>
</evidence>
<feature type="transmembrane region" description="Helical" evidence="8">
    <location>
        <begin position="230"/>
        <end position="254"/>
    </location>
</feature>
<evidence type="ECO:0000313" key="9">
    <source>
        <dbReference type="EMBL" id="KAG8191721.1"/>
    </source>
</evidence>
<keyword evidence="10" id="KW-1185">Reference proteome</keyword>
<comment type="subcellular location">
    <subcellularLocation>
        <location evidence="1">Cell membrane</location>
        <topology evidence="1">Multi-pass membrane protein</topology>
    </subcellularLocation>
</comment>
<evidence type="ECO:0000256" key="5">
    <source>
        <dbReference type="ARBA" id="ARBA00023136"/>
    </source>
</evidence>
<dbReference type="InterPro" id="IPR052192">
    <property type="entry name" value="Insect_Ionotropic_Sensory_Rcpt"/>
</dbReference>
<evidence type="ECO:0000256" key="3">
    <source>
        <dbReference type="ARBA" id="ARBA00022692"/>
    </source>
</evidence>
<dbReference type="AlphaFoldDB" id="A0AAV6V605"/>
<evidence type="ECO:0000313" key="10">
    <source>
        <dbReference type="Proteomes" id="UP000827092"/>
    </source>
</evidence>
<dbReference type="SUPFAM" id="SSF53850">
    <property type="entry name" value="Periplasmic binding protein-like II"/>
    <property type="match status" value="1"/>
</dbReference>
<gene>
    <name evidence="9" type="ORF">JTE90_008785</name>
</gene>
<dbReference type="PANTHER" id="PTHR42643">
    <property type="entry name" value="IONOTROPIC RECEPTOR 20A-RELATED"/>
    <property type="match status" value="1"/>
</dbReference>
<evidence type="ECO:0008006" key="11">
    <source>
        <dbReference type="Google" id="ProtNLM"/>
    </source>
</evidence>
<evidence type="ECO:0000256" key="1">
    <source>
        <dbReference type="ARBA" id="ARBA00004651"/>
    </source>
</evidence>
<dbReference type="Proteomes" id="UP000827092">
    <property type="component" value="Unassembled WGS sequence"/>
</dbReference>
<organism evidence="9 10">
    <name type="scientific">Oedothorax gibbosus</name>
    <dbReference type="NCBI Taxonomy" id="931172"/>
    <lineage>
        <taxon>Eukaryota</taxon>
        <taxon>Metazoa</taxon>
        <taxon>Ecdysozoa</taxon>
        <taxon>Arthropoda</taxon>
        <taxon>Chelicerata</taxon>
        <taxon>Arachnida</taxon>
        <taxon>Araneae</taxon>
        <taxon>Araneomorphae</taxon>
        <taxon>Entelegynae</taxon>
        <taxon>Araneoidea</taxon>
        <taxon>Linyphiidae</taxon>
        <taxon>Erigoninae</taxon>
        <taxon>Oedothorax</taxon>
    </lineage>
</organism>
<name>A0AAV6V605_9ARAC</name>
<keyword evidence="6" id="KW-0675">Receptor</keyword>
<keyword evidence="5 8" id="KW-0472">Membrane</keyword>
<sequence>MLIAFQYLSHKRHTVEKLALHVIGVLLHQSTKLLVSCDMFLTGSWLLGCFFLSYGYMAVLLSFLTVPLSEYPLRTVAELSRAMDSGKYKCASAKGSNVLESMLESREESVRTIGRHIAKNNWFVDFRSDSEITDYLNKGKTAVITTRERMKLQFQDQFYISKDALFSSQLAIAVHKNFTHKRRLDKVIKRISAFGIYQKTIRDYLYKKKIRSGFTGESNTYIKQLTLPDLYGAFIFLGTGNLIAITIFTFELIFAKLTK</sequence>
<keyword evidence="3 8" id="KW-0812">Transmembrane</keyword>
<proteinExistence type="predicted"/>
<comment type="caution">
    <text evidence="9">The sequence shown here is derived from an EMBL/GenBank/DDBJ whole genome shotgun (WGS) entry which is preliminary data.</text>
</comment>